<dbReference type="Gene3D" id="3.40.50.720">
    <property type="entry name" value="NAD(P)-binding Rossmann-like Domain"/>
    <property type="match status" value="1"/>
</dbReference>
<keyword evidence="2" id="KW-0560">Oxidoreductase</keyword>
<dbReference type="SUPFAM" id="SSF51735">
    <property type="entry name" value="NAD(P)-binding Rossmann-fold domains"/>
    <property type="match status" value="1"/>
</dbReference>
<dbReference type="InterPro" id="IPR002347">
    <property type="entry name" value="SDR_fam"/>
</dbReference>
<dbReference type="Proteomes" id="UP000077266">
    <property type="component" value="Unassembled WGS sequence"/>
</dbReference>
<dbReference type="PANTHER" id="PTHR43008">
    <property type="entry name" value="BENZIL REDUCTASE"/>
    <property type="match status" value="1"/>
</dbReference>
<comment type="similarity">
    <text evidence="1">Belongs to the short-chain dehydrogenases/reductases (SDR) family.</text>
</comment>
<sequence>MVARTVLITGGSRGIGLAAVKLMLEDGAQVVSMQRKSTSELETLKTQYAGALRIVTGDCTMLQDITSAIDASLETYGSIDTVVFNAAVNMPFGSIASLTLEGWQKMFDVNLFGVVRFVREVLPVLRRSALGGKIIFVSSAACEAGIEGVGAYSASKAALNSLNRFALAVEEPMITCVSMHPGAVRTEMLKDLEAHGKGHVTSEAMNMIYDTLLEPEVSGRSLATLALRAPASMTGKYLYWNDEQITAL</sequence>
<name>A0A165LS02_EXIGL</name>
<gene>
    <name evidence="4" type="ORF">EXIGLDRAFT_728702</name>
</gene>
<evidence type="ECO:0000256" key="1">
    <source>
        <dbReference type="ARBA" id="ARBA00006484"/>
    </source>
</evidence>
<dbReference type="Pfam" id="PF00106">
    <property type="entry name" value="adh_short"/>
    <property type="match status" value="1"/>
</dbReference>
<feature type="domain" description="Ketoreductase" evidence="3">
    <location>
        <begin position="4"/>
        <end position="187"/>
    </location>
</feature>
<keyword evidence="5" id="KW-1185">Reference proteome</keyword>
<dbReference type="InParanoid" id="A0A165LS02"/>
<evidence type="ECO:0000259" key="3">
    <source>
        <dbReference type="SMART" id="SM00822"/>
    </source>
</evidence>
<evidence type="ECO:0000313" key="5">
    <source>
        <dbReference type="Proteomes" id="UP000077266"/>
    </source>
</evidence>
<dbReference type="InterPro" id="IPR057326">
    <property type="entry name" value="KR_dom"/>
</dbReference>
<dbReference type="PANTHER" id="PTHR43008:SF8">
    <property type="entry name" value="BENZIL REDUCTASE ((S)-BENZOIN FORMING) IRC24"/>
    <property type="match status" value="1"/>
</dbReference>
<dbReference type="GO" id="GO:0050664">
    <property type="term" value="F:oxidoreductase activity, acting on NAD(P)H, oxygen as acceptor"/>
    <property type="evidence" value="ECO:0007669"/>
    <property type="project" value="TreeGrafter"/>
</dbReference>
<dbReference type="EMBL" id="KV425921">
    <property type="protein sequence ID" value="KZV98240.1"/>
    <property type="molecule type" value="Genomic_DNA"/>
</dbReference>
<evidence type="ECO:0000256" key="2">
    <source>
        <dbReference type="ARBA" id="ARBA00023002"/>
    </source>
</evidence>
<dbReference type="CDD" id="cd05233">
    <property type="entry name" value="SDR_c"/>
    <property type="match status" value="1"/>
</dbReference>
<dbReference type="SMART" id="SM00822">
    <property type="entry name" value="PKS_KR"/>
    <property type="match status" value="1"/>
</dbReference>
<dbReference type="GO" id="GO:0016616">
    <property type="term" value="F:oxidoreductase activity, acting on the CH-OH group of donors, NAD or NADP as acceptor"/>
    <property type="evidence" value="ECO:0007669"/>
    <property type="project" value="UniProtKB-ARBA"/>
</dbReference>
<organism evidence="4 5">
    <name type="scientific">Exidia glandulosa HHB12029</name>
    <dbReference type="NCBI Taxonomy" id="1314781"/>
    <lineage>
        <taxon>Eukaryota</taxon>
        <taxon>Fungi</taxon>
        <taxon>Dikarya</taxon>
        <taxon>Basidiomycota</taxon>
        <taxon>Agaricomycotina</taxon>
        <taxon>Agaricomycetes</taxon>
        <taxon>Auriculariales</taxon>
        <taxon>Exidiaceae</taxon>
        <taxon>Exidia</taxon>
    </lineage>
</organism>
<dbReference type="InterPro" id="IPR036291">
    <property type="entry name" value="NAD(P)-bd_dom_sf"/>
</dbReference>
<dbReference type="OrthoDB" id="9876299at2759"/>
<dbReference type="AlphaFoldDB" id="A0A165LS02"/>
<dbReference type="PRINTS" id="PR00081">
    <property type="entry name" value="GDHRDH"/>
</dbReference>
<dbReference type="STRING" id="1314781.A0A165LS02"/>
<proteinExistence type="inferred from homology"/>
<accession>A0A165LS02</accession>
<evidence type="ECO:0000313" key="4">
    <source>
        <dbReference type="EMBL" id="KZV98240.1"/>
    </source>
</evidence>
<protein>
    <submittedName>
        <fullName evidence="4">Short-chain dehydrogenase</fullName>
    </submittedName>
</protein>
<reference evidence="4 5" key="1">
    <citation type="journal article" date="2016" name="Mol. Biol. Evol.">
        <title>Comparative Genomics of Early-Diverging Mushroom-Forming Fungi Provides Insights into the Origins of Lignocellulose Decay Capabilities.</title>
        <authorList>
            <person name="Nagy L.G."/>
            <person name="Riley R."/>
            <person name="Tritt A."/>
            <person name="Adam C."/>
            <person name="Daum C."/>
            <person name="Floudas D."/>
            <person name="Sun H."/>
            <person name="Yadav J.S."/>
            <person name="Pangilinan J."/>
            <person name="Larsson K.H."/>
            <person name="Matsuura K."/>
            <person name="Barry K."/>
            <person name="Labutti K."/>
            <person name="Kuo R."/>
            <person name="Ohm R.A."/>
            <person name="Bhattacharya S.S."/>
            <person name="Shirouzu T."/>
            <person name="Yoshinaga Y."/>
            <person name="Martin F.M."/>
            <person name="Grigoriev I.V."/>
            <person name="Hibbett D.S."/>
        </authorList>
    </citation>
    <scope>NUCLEOTIDE SEQUENCE [LARGE SCALE GENOMIC DNA]</scope>
    <source>
        <strain evidence="4 5">HHB12029</strain>
    </source>
</reference>